<name>A0AAD0HLA4_BACPU</name>
<keyword evidence="1" id="KW-1133">Transmembrane helix</keyword>
<keyword evidence="1" id="KW-0472">Membrane</keyword>
<evidence type="ECO:0000313" key="2">
    <source>
        <dbReference type="EMBL" id="AVM23320.1"/>
    </source>
</evidence>
<organism evidence="2 3">
    <name type="scientific">Bacillus pumilus</name>
    <name type="common">Bacillus mesentericus</name>
    <dbReference type="NCBI Taxonomy" id="1408"/>
    <lineage>
        <taxon>Bacteria</taxon>
        <taxon>Bacillati</taxon>
        <taxon>Bacillota</taxon>
        <taxon>Bacilli</taxon>
        <taxon>Bacillales</taxon>
        <taxon>Bacillaceae</taxon>
        <taxon>Bacillus</taxon>
    </lineage>
</organism>
<dbReference type="AlphaFoldDB" id="A0AAD0HLA4"/>
<reference evidence="2 3" key="1">
    <citation type="submission" date="2018-02" db="EMBL/GenBank/DDBJ databases">
        <title>The complete genome of two Bacillus pumilus strains from Cuatro Cienegas, Coahuila, Mexico.</title>
        <authorList>
            <person name="Zarza E."/>
            <person name="Alcaraz L.D."/>
            <person name="Aguilar-Salinas B."/>
            <person name="Islas A."/>
            <person name="Olmedo-Alvarez G."/>
        </authorList>
    </citation>
    <scope>NUCLEOTIDE SEQUENCE [LARGE SCALE GENOMIC DNA]</scope>
    <source>
        <strain evidence="2 3">145</strain>
    </source>
</reference>
<dbReference type="Proteomes" id="UP000264960">
    <property type="component" value="Chromosome"/>
</dbReference>
<evidence type="ECO:0000256" key="1">
    <source>
        <dbReference type="SAM" id="Phobius"/>
    </source>
</evidence>
<accession>A0AAD0HLA4</accession>
<evidence type="ECO:0000313" key="3">
    <source>
        <dbReference type="Proteomes" id="UP000264960"/>
    </source>
</evidence>
<gene>
    <name evidence="2" type="ORF">C5695_05550</name>
</gene>
<feature type="transmembrane region" description="Helical" evidence="1">
    <location>
        <begin position="12"/>
        <end position="30"/>
    </location>
</feature>
<proteinExistence type="predicted"/>
<dbReference type="RefSeq" id="WP_117729879.1">
    <property type="nucleotide sequence ID" value="NZ_CP027116.1"/>
</dbReference>
<sequence length="119" mass="13517">MVEGSVMTLFKVYIFCFCLVLVADVANYCIRLNQINDFKQYANYQIERRGGLTKDAFQAITKKNEDSYGGSFQIESSSLNQKYPYGTEITYSIKTTYQFLIGGYKQEITARGGALSLVR</sequence>
<protein>
    <submittedName>
        <fullName evidence="2">Uncharacterized protein</fullName>
    </submittedName>
</protein>
<dbReference type="EMBL" id="CP027116">
    <property type="protein sequence ID" value="AVM23320.1"/>
    <property type="molecule type" value="Genomic_DNA"/>
</dbReference>
<keyword evidence="1" id="KW-0812">Transmembrane</keyword>